<dbReference type="Proteomes" id="UP000254939">
    <property type="component" value="Unassembled WGS sequence"/>
</dbReference>
<sequence length="87" mass="9478">MPSQLYVKIAILLSVGELAFRPKLQQALRLVLAAGAKYAVEAPSLTQMSSDLEHIKTIYSCNDIGARFDGMIGKECALRPRRDDAAA</sequence>
<organism evidence="1 2">
    <name type="scientific">Rhizobium grahamii</name>
    <dbReference type="NCBI Taxonomy" id="1120045"/>
    <lineage>
        <taxon>Bacteria</taxon>
        <taxon>Pseudomonadati</taxon>
        <taxon>Pseudomonadota</taxon>
        <taxon>Alphaproteobacteria</taxon>
        <taxon>Hyphomicrobiales</taxon>
        <taxon>Rhizobiaceae</taxon>
        <taxon>Rhizobium/Agrobacterium group</taxon>
        <taxon>Rhizobium</taxon>
    </lineage>
</organism>
<comment type="caution">
    <text evidence="1">The sequence shown here is derived from an EMBL/GenBank/DDBJ whole genome shotgun (WGS) entry which is preliminary data.</text>
</comment>
<proteinExistence type="predicted"/>
<accession>A0A370KII3</accession>
<dbReference type="AlphaFoldDB" id="A0A370KII3"/>
<evidence type="ECO:0000313" key="1">
    <source>
        <dbReference type="EMBL" id="RDJ05681.1"/>
    </source>
</evidence>
<protein>
    <submittedName>
        <fullName evidence="1">Uncharacterized protein</fullName>
    </submittedName>
</protein>
<dbReference type="EMBL" id="NAAC01000031">
    <property type="protein sequence ID" value="RDJ05681.1"/>
    <property type="molecule type" value="Genomic_DNA"/>
</dbReference>
<evidence type="ECO:0000313" key="2">
    <source>
        <dbReference type="Proteomes" id="UP000254939"/>
    </source>
</evidence>
<gene>
    <name evidence="1" type="ORF">B5K06_24855</name>
</gene>
<name>A0A370KII3_9HYPH</name>
<reference evidence="1 2" key="1">
    <citation type="submission" date="2017-03" db="EMBL/GenBank/DDBJ databases">
        <title>Genome analysis of Rhizobial strains effectives or ineffectives for nitrogen fixation isolated from bean seeds.</title>
        <authorList>
            <person name="Peralta H."/>
            <person name="Aguilar-Vera A."/>
            <person name="Mora Y."/>
            <person name="Vargas-Lagunas C."/>
            <person name="Girard L."/>
            <person name="Mora J."/>
        </authorList>
    </citation>
    <scope>NUCLEOTIDE SEQUENCE [LARGE SCALE GENOMIC DNA]</scope>
    <source>
        <strain evidence="1 2">CCGM3</strain>
    </source>
</reference>